<dbReference type="Pfam" id="PF13585">
    <property type="entry name" value="CHU_C"/>
    <property type="match status" value="1"/>
</dbReference>
<organism evidence="2 3">
    <name type="scientific">Adhaeribacter soli</name>
    <dbReference type="NCBI Taxonomy" id="2607655"/>
    <lineage>
        <taxon>Bacteria</taxon>
        <taxon>Pseudomonadati</taxon>
        <taxon>Bacteroidota</taxon>
        <taxon>Cytophagia</taxon>
        <taxon>Cytophagales</taxon>
        <taxon>Hymenobacteraceae</taxon>
        <taxon>Adhaeribacter</taxon>
    </lineage>
</organism>
<dbReference type="EMBL" id="VTWT01000002">
    <property type="protein sequence ID" value="KAA9340565.1"/>
    <property type="molecule type" value="Genomic_DNA"/>
</dbReference>
<sequence>MQDKDFDRFIQQALENMPEPDYNPADWDRLEDQLHNFQGTQPNAPAAAAKTVGGSLGKLGFVASAILVTAVNVVLFTKPELLKNSTATPEKTAVSAQNTISAASGSAIIPGATERVRPEASQTEVLVSVENSGQAIVNQATEASETSGNLPDLSVAKTEANGSSLVLSPAKPESIPGKNKTKVAGGNKRQPAATWNWSGNNTANRSAAGVATSGMAGGKPGGMSAGKAAATSVGLPCAAASSAQLAAVVVQNDTVKGTRLEMTSCQLFEANFLTGSGAAAYAVITSNVADVLPGARLSFNKENGTALLQWNPQANLARFQPYSFTIWVADERCPNAEPKAYEFAAAIAPAFTVAVSGNTKLTKGQETALQVTGAPAGSIFRWTKANAVVADLVTAELRVAPQQTTTYKLQVISPAGCTYSDSVKVEVAAAQPEIVSNSGNIPNIITPNNDGKNDYFKIQLPEAGPYRLEILDRWGNQVYASDNYENQWKGENLSNGIYYYILTVKKAKKTYKGAVEVAR</sequence>
<evidence type="ECO:0000256" key="1">
    <source>
        <dbReference type="SAM" id="MobiDB-lite"/>
    </source>
</evidence>
<dbReference type="InterPro" id="IPR026341">
    <property type="entry name" value="T9SS_type_B"/>
</dbReference>
<dbReference type="AlphaFoldDB" id="A0A5N1J391"/>
<evidence type="ECO:0000313" key="2">
    <source>
        <dbReference type="EMBL" id="KAA9340565.1"/>
    </source>
</evidence>
<gene>
    <name evidence="2" type="ORF">F0P94_03815</name>
</gene>
<reference evidence="2 3" key="1">
    <citation type="submission" date="2019-09" db="EMBL/GenBank/DDBJ databases">
        <title>Genome sequence of Adhaeribacter sp. M2.</title>
        <authorList>
            <person name="Srinivasan S."/>
        </authorList>
    </citation>
    <scope>NUCLEOTIDE SEQUENCE [LARGE SCALE GENOMIC DNA]</scope>
    <source>
        <strain evidence="2 3">M2</strain>
    </source>
</reference>
<accession>A0A5N1J391</accession>
<name>A0A5N1J391_9BACT</name>
<evidence type="ECO:0000313" key="3">
    <source>
        <dbReference type="Proteomes" id="UP000326570"/>
    </source>
</evidence>
<proteinExistence type="predicted"/>
<dbReference type="Proteomes" id="UP000326570">
    <property type="component" value="Unassembled WGS sequence"/>
</dbReference>
<dbReference type="NCBIfam" id="TIGR04131">
    <property type="entry name" value="Bac_Flav_CTERM"/>
    <property type="match status" value="1"/>
</dbReference>
<protein>
    <submittedName>
        <fullName evidence="2">Gliding motility-associated C-terminal domain-containing protein</fullName>
    </submittedName>
</protein>
<keyword evidence="3" id="KW-1185">Reference proteome</keyword>
<comment type="caution">
    <text evidence="2">The sequence shown here is derived from an EMBL/GenBank/DDBJ whole genome shotgun (WGS) entry which is preliminary data.</text>
</comment>
<feature type="region of interest" description="Disordered" evidence="1">
    <location>
        <begin position="165"/>
        <end position="201"/>
    </location>
</feature>
<dbReference type="RefSeq" id="WP_150902477.1">
    <property type="nucleotide sequence ID" value="NZ_VTWT01000002.1"/>
</dbReference>